<feature type="transmembrane region" description="Helical" evidence="1">
    <location>
        <begin position="15"/>
        <end position="38"/>
    </location>
</feature>
<keyword evidence="1" id="KW-0472">Membrane</keyword>
<proteinExistence type="predicted"/>
<dbReference type="RefSeq" id="WP_151182871.1">
    <property type="nucleotide sequence ID" value="NZ_VZUQ01000068.1"/>
</dbReference>
<name>A0AAD3ZVD5_PHODD</name>
<accession>A0AAD3ZVD5</accession>
<organism evidence="2 3">
    <name type="scientific">Photobacterium damselae subsp. damselae</name>
    <name type="common">Listonella damsela</name>
    <dbReference type="NCBI Taxonomy" id="85581"/>
    <lineage>
        <taxon>Bacteria</taxon>
        <taxon>Pseudomonadati</taxon>
        <taxon>Pseudomonadota</taxon>
        <taxon>Gammaproteobacteria</taxon>
        <taxon>Vibrionales</taxon>
        <taxon>Vibrionaceae</taxon>
        <taxon>Photobacterium</taxon>
    </lineage>
</organism>
<reference evidence="2 3" key="1">
    <citation type="submission" date="2019-09" db="EMBL/GenBank/DDBJ databases">
        <title>Photobacterium damselae subsp. damselae CDC-2227-81, a human clinical isolate.</title>
        <authorList>
            <person name="Osorio C.R."/>
        </authorList>
    </citation>
    <scope>NUCLEOTIDE SEQUENCE [LARGE SCALE GENOMIC DNA]</scope>
    <source>
        <strain evidence="2 3">CDC-2227-81</strain>
    </source>
</reference>
<protein>
    <submittedName>
        <fullName evidence="2">YdgA family protein</fullName>
    </submittedName>
</protein>
<evidence type="ECO:0000313" key="2">
    <source>
        <dbReference type="EMBL" id="KAB1179952.1"/>
    </source>
</evidence>
<sequence length="499" mass="54297">MTDNSKIERLSTSRIFVRTATACLVAMGITGGALSYAIGTAATKQIEQIIDNNEAVTLASQTTSYGFAKATTKTEIIIDVRKIFGSSDTAQLAIPAYTTVIATTEFSPTQASTKLKVLGDSSKLMSDFINRNEIKFTDGVKSNYERNEADGSLELPVLIQTNYDILSWLNSNGKIDFDTRIALKNAISPNGTTIKDLAVELGHQFRDHNYQNLTLSQLKIAAPNNKNEFLINIENLDVGYIANDNAFKASAKPDDSLIALHIKSDYVGINGETRQKTIQPLITVKKFDSSFNAGNNLDVARSIEQKAKKSPPDEYKNDLKISGYPFDAQATISADSVDVVGIKGEHILADARITGISPVTVKEAYDLYKKAENGDMASQAALTQTGAKLIKEGMNIDRISIQATGDYGKISNALTMKFNPVMVGGIESNPFAAITALDLQFTSKMPYHFVTKSLQIPEQQVQAFIDAGFVLVEDDGKNLSSDIKVKHNSLLINGQEKPL</sequence>
<comment type="caution">
    <text evidence="2">The sequence shown here is derived from an EMBL/GenBank/DDBJ whole genome shotgun (WGS) entry which is preliminary data.</text>
</comment>
<gene>
    <name evidence="2" type="ORF">F6450_12265</name>
</gene>
<keyword evidence="1" id="KW-0812">Transmembrane</keyword>
<dbReference type="EMBL" id="VZUQ01000068">
    <property type="protein sequence ID" value="KAB1179952.1"/>
    <property type="molecule type" value="Genomic_DNA"/>
</dbReference>
<evidence type="ECO:0000313" key="3">
    <source>
        <dbReference type="Proteomes" id="UP000480943"/>
    </source>
</evidence>
<dbReference type="Proteomes" id="UP000480943">
    <property type="component" value="Unassembled WGS sequence"/>
</dbReference>
<keyword evidence="1" id="KW-1133">Transmembrane helix</keyword>
<dbReference type="AlphaFoldDB" id="A0AAD3ZVD5"/>
<evidence type="ECO:0000256" key="1">
    <source>
        <dbReference type="SAM" id="Phobius"/>
    </source>
</evidence>